<comment type="subcellular location">
    <subcellularLocation>
        <location evidence="1">Secreted</location>
    </subcellularLocation>
</comment>
<comment type="subunit">
    <text evidence="9">Interacts with LGALS1 and laminin.</text>
</comment>
<dbReference type="PROSITE" id="PS50287">
    <property type="entry name" value="SRCR_2"/>
    <property type="match status" value="3"/>
</dbReference>
<feature type="disulfide bond" evidence="11">
    <location>
        <begin position="75"/>
        <end position="85"/>
    </location>
</feature>
<sequence>MALGMSSNELRLVNGSSHCSGRVEIFHDQQWGTVCDDRWDIKHAEVICREMGCGVALRSNFGQGTGRIWMDEVQCIGTESFLNQCPSRPLGDNDCHHGEDAGVVTKPFLPPSTYLSFLPCNVMRLAGGSTLCTGRVEVLFNQRWGTICDNGWDLADANVVCREVGCGNALAAAAGAAKFGQGTGPIWMDQVNCTGEEDSLRKCPPKSMKEHSCSHSKDAGVECAEPTEIRLSNGTNHCAGRVEILHEKLWGTICDDDWDIDDAKVVCQYLGCGNALSAPRGSRYGPGAGPIWLDGVNCTGSETSISKCPAKTWGEHDCTHSEDAGVVCAGKKYF</sequence>
<dbReference type="PROSITE" id="PS00420">
    <property type="entry name" value="SRCR_1"/>
    <property type="match status" value="3"/>
</dbReference>
<evidence type="ECO:0000256" key="2">
    <source>
        <dbReference type="ARBA" id="ARBA00022525"/>
    </source>
</evidence>
<reference evidence="13" key="2">
    <citation type="submission" date="2025-09" db="UniProtKB">
        <authorList>
            <consortium name="Ensembl"/>
        </authorList>
    </citation>
    <scope>IDENTIFICATION</scope>
</reference>
<comment type="caution">
    <text evidence="11">Lacks conserved residue(s) required for the propagation of feature annotation.</text>
</comment>
<feature type="disulfide bond" evidence="11">
    <location>
        <begin position="193"/>
        <end position="203"/>
    </location>
</feature>
<feature type="domain" description="SRCR" evidence="12">
    <location>
        <begin position="10"/>
        <end position="106"/>
    </location>
</feature>
<evidence type="ECO:0000256" key="1">
    <source>
        <dbReference type="ARBA" id="ARBA00004613"/>
    </source>
</evidence>
<dbReference type="Ensembl" id="ENSNNAT00000014400.1">
    <property type="protein sequence ID" value="ENSNNAP00000013748.1"/>
    <property type="gene ID" value="ENSNNAG00000009260.1"/>
</dbReference>
<evidence type="ECO:0000256" key="9">
    <source>
        <dbReference type="ARBA" id="ARBA00064153"/>
    </source>
</evidence>
<dbReference type="Proteomes" id="UP000694559">
    <property type="component" value="Unplaced"/>
</dbReference>
<evidence type="ECO:0000259" key="12">
    <source>
        <dbReference type="PROSITE" id="PS50287"/>
    </source>
</evidence>
<evidence type="ECO:0000256" key="8">
    <source>
        <dbReference type="ARBA" id="ARBA00058074"/>
    </source>
</evidence>
<evidence type="ECO:0000313" key="13">
    <source>
        <dbReference type="Ensembl" id="ENSNNAP00000013748.1"/>
    </source>
</evidence>
<dbReference type="PANTHER" id="PTHR48071">
    <property type="entry name" value="SRCR DOMAIN-CONTAINING PROTEIN"/>
    <property type="match status" value="1"/>
</dbReference>
<dbReference type="Pfam" id="PF00530">
    <property type="entry name" value="SRCR"/>
    <property type="match status" value="3"/>
</dbReference>
<proteinExistence type="predicted"/>
<evidence type="ECO:0000256" key="3">
    <source>
        <dbReference type="ARBA" id="ARBA00022729"/>
    </source>
</evidence>
<dbReference type="PANTHER" id="PTHR48071:SF15">
    <property type="entry name" value="SRCR DOMAIN-CONTAINING PROTEIN"/>
    <property type="match status" value="1"/>
</dbReference>
<dbReference type="GeneTree" id="ENSGT00940000164475"/>
<evidence type="ECO:0000256" key="11">
    <source>
        <dbReference type="PROSITE-ProRule" id="PRU00196"/>
    </source>
</evidence>
<dbReference type="PRINTS" id="PR00258">
    <property type="entry name" value="SPERACTRCPTR"/>
</dbReference>
<dbReference type="InterPro" id="IPR001190">
    <property type="entry name" value="SRCR"/>
</dbReference>
<evidence type="ECO:0000313" key="14">
    <source>
        <dbReference type="Proteomes" id="UP000694559"/>
    </source>
</evidence>
<keyword evidence="6" id="KW-0675">Receptor</keyword>
<reference evidence="13" key="1">
    <citation type="submission" date="2025-08" db="UniProtKB">
        <authorList>
            <consortium name="Ensembl"/>
        </authorList>
    </citation>
    <scope>IDENTIFICATION</scope>
</reference>
<dbReference type="InterPro" id="IPR036772">
    <property type="entry name" value="SRCR-like_dom_sf"/>
</dbReference>
<dbReference type="Gene3D" id="3.10.250.10">
    <property type="entry name" value="SRCR-like domain"/>
    <property type="match status" value="3"/>
</dbReference>
<keyword evidence="5 11" id="KW-1015">Disulfide bond</keyword>
<dbReference type="GO" id="GO:0031638">
    <property type="term" value="P:zymogen activation"/>
    <property type="evidence" value="ECO:0007669"/>
    <property type="project" value="TreeGrafter"/>
</dbReference>
<evidence type="ECO:0000256" key="5">
    <source>
        <dbReference type="ARBA" id="ARBA00023157"/>
    </source>
</evidence>
<feature type="disulfide bond" evidence="11">
    <location>
        <begin position="298"/>
        <end position="308"/>
    </location>
</feature>
<feature type="domain" description="SRCR" evidence="12">
    <location>
        <begin position="229"/>
        <end position="329"/>
    </location>
</feature>
<dbReference type="GO" id="GO:0005615">
    <property type="term" value="C:extracellular space"/>
    <property type="evidence" value="ECO:0007669"/>
    <property type="project" value="TreeGrafter"/>
</dbReference>
<name>A0A8C6XHE5_NAJNA</name>
<feature type="disulfide bond" evidence="11">
    <location>
        <begin position="267"/>
        <end position="328"/>
    </location>
</feature>
<protein>
    <recommendedName>
        <fullName evidence="10">Soluble scavenger receptor cysteine-rich domain-containing protein SSC5D</fullName>
    </recommendedName>
</protein>
<feature type="disulfide bond" evidence="11">
    <location>
        <begin position="254"/>
        <end position="318"/>
    </location>
</feature>
<keyword evidence="7" id="KW-0325">Glycoprotein</keyword>
<dbReference type="FunFam" id="3.10.250.10:FF:000006">
    <property type="entry name" value="neurotrypsin isoform X2"/>
    <property type="match status" value="1"/>
</dbReference>
<comment type="function">
    <text evidence="8">Binds to extracellular matrix proteins. Binds to pathogen-associated molecular patterns (PAMPs) present on the cell walls of Gram-positive and Gram-negative bacteria and fungi, behaving as a pattern recognition receptor (PRR). Induces bacterial and fungal aggregation and subsequent inhibition of PAMP-induced cytokine release. Does not possess intrinsic bactericidal activity. May play a role in the innate defense and homeostasis of certain epithelial surfaces.</text>
</comment>
<keyword evidence="2" id="KW-0964">Secreted</keyword>
<evidence type="ECO:0000256" key="10">
    <source>
        <dbReference type="ARBA" id="ARBA00069168"/>
    </source>
</evidence>
<keyword evidence="3" id="KW-0732">Signal</keyword>
<dbReference type="FunFam" id="3.10.250.10:FF:000007">
    <property type="entry name" value="Soluble scavenger receptor cysteine-rich domain-containing protein SSC5D"/>
    <property type="match status" value="2"/>
</dbReference>
<organism evidence="13 14">
    <name type="scientific">Naja naja</name>
    <name type="common">Indian cobra</name>
    <dbReference type="NCBI Taxonomy" id="35670"/>
    <lineage>
        <taxon>Eukaryota</taxon>
        <taxon>Metazoa</taxon>
        <taxon>Chordata</taxon>
        <taxon>Craniata</taxon>
        <taxon>Vertebrata</taxon>
        <taxon>Euteleostomi</taxon>
        <taxon>Lepidosauria</taxon>
        <taxon>Squamata</taxon>
        <taxon>Bifurcata</taxon>
        <taxon>Unidentata</taxon>
        <taxon>Episquamata</taxon>
        <taxon>Toxicofera</taxon>
        <taxon>Serpentes</taxon>
        <taxon>Colubroidea</taxon>
        <taxon>Elapidae</taxon>
        <taxon>Elapinae</taxon>
        <taxon>Naja</taxon>
    </lineage>
</organism>
<dbReference type="AlphaFoldDB" id="A0A8C6XHE5"/>
<evidence type="ECO:0000256" key="6">
    <source>
        <dbReference type="ARBA" id="ARBA00023170"/>
    </source>
</evidence>
<evidence type="ECO:0000256" key="7">
    <source>
        <dbReference type="ARBA" id="ARBA00023180"/>
    </source>
</evidence>
<keyword evidence="14" id="KW-1185">Reference proteome</keyword>
<dbReference type="GO" id="GO:0004252">
    <property type="term" value="F:serine-type endopeptidase activity"/>
    <property type="evidence" value="ECO:0007669"/>
    <property type="project" value="TreeGrafter"/>
</dbReference>
<dbReference type="GO" id="GO:0005886">
    <property type="term" value="C:plasma membrane"/>
    <property type="evidence" value="ECO:0007669"/>
    <property type="project" value="TreeGrafter"/>
</dbReference>
<keyword evidence="4" id="KW-0677">Repeat</keyword>
<dbReference type="SUPFAM" id="SSF56487">
    <property type="entry name" value="SRCR-like"/>
    <property type="match status" value="3"/>
</dbReference>
<accession>A0A8C6XHE5</accession>
<dbReference type="SMART" id="SM00202">
    <property type="entry name" value="SR"/>
    <property type="match status" value="3"/>
</dbReference>
<feature type="domain" description="SRCR" evidence="12">
    <location>
        <begin position="123"/>
        <end position="224"/>
    </location>
</feature>
<evidence type="ECO:0000256" key="4">
    <source>
        <dbReference type="ARBA" id="ARBA00022737"/>
    </source>
</evidence>